<evidence type="ECO:0000256" key="1">
    <source>
        <dbReference type="ARBA" id="ARBA00002978"/>
    </source>
</evidence>
<comment type="function">
    <text evidence="1">Golgi membrane protein involved in vesicular trafficking and spindle migration.</text>
</comment>
<dbReference type="InterPro" id="IPR032816">
    <property type="entry name" value="VTT_dom"/>
</dbReference>
<feature type="transmembrane region" description="Helical" evidence="10">
    <location>
        <begin position="110"/>
        <end position="134"/>
    </location>
</feature>
<dbReference type="GO" id="GO:0000139">
    <property type="term" value="C:Golgi membrane"/>
    <property type="evidence" value="ECO:0007669"/>
    <property type="project" value="UniProtKB-SubCell"/>
</dbReference>
<gene>
    <name evidence="12" type="ORF">GNLVRS02_ARAD1C00704g</name>
</gene>
<comment type="similarity">
    <text evidence="3">Belongs to the TVP38/TMEM64 family.</text>
</comment>
<feature type="transmembrane region" description="Helical" evidence="10">
    <location>
        <begin position="76"/>
        <end position="98"/>
    </location>
</feature>
<accession>A0A060SZH3</accession>
<proteinExistence type="inferred from homology"/>
<dbReference type="GO" id="GO:0000022">
    <property type="term" value="P:mitotic spindle elongation"/>
    <property type="evidence" value="ECO:0007669"/>
    <property type="project" value="TreeGrafter"/>
</dbReference>
<feature type="domain" description="VTT" evidence="11">
    <location>
        <begin position="95"/>
        <end position="210"/>
    </location>
</feature>
<feature type="transmembrane region" description="Helical" evidence="10">
    <location>
        <begin position="228"/>
        <end position="246"/>
    </location>
</feature>
<name>A0A060SZH3_BLAAD</name>
<reference evidence="12" key="2">
    <citation type="submission" date="2014-06" db="EMBL/GenBank/DDBJ databases">
        <title>The complete genome of Blastobotrys (Arxula) adeninivorans LS3 - a yeast of biotechnological interest.</title>
        <authorList>
            <person name="Kunze G."/>
            <person name="Gaillardin C."/>
            <person name="Czernicka M."/>
            <person name="Durrens P."/>
            <person name="Martin T."/>
            <person name="Boer E."/>
            <person name="Gabaldon T."/>
            <person name="Cruz J."/>
            <person name="Talla E."/>
            <person name="Marck C."/>
            <person name="Goffeau A."/>
            <person name="Barbe V."/>
            <person name="Baret P."/>
            <person name="Baronian K."/>
            <person name="Beier S."/>
            <person name="Bleykasten C."/>
            <person name="Bode R."/>
            <person name="Casaregola S."/>
            <person name="Despons L."/>
            <person name="Fairhead C."/>
            <person name="Giersberg M."/>
            <person name="Gierski P."/>
            <person name="Hahnel U."/>
            <person name="Hartmann A."/>
            <person name="Jankowska D."/>
            <person name="Jubin C."/>
            <person name="Jung P."/>
            <person name="Lafontaine I."/>
            <person name="Leh-Louis V."/>
            <person name="Lemaire M."/>
            <person name="Marcet-Houben M."/>
            <person name="Mascher M."/>
            <person name="Morel G."/>
            <person name="Richard G.-F."/>
            <person name="Riechen J."/>
            <person name="Sacerdot C."/>
            <person name="Sarkar A."/>
            <person name="Savel G."/>
            <person name="Schacherer J."/>
            <person name="Sherman D."/>
            <person name="Straub M.-L."/>
            <person name="Stein N."/>
            <person name="Thierry A."/>
            <person name="Trautwein-Schult A."/>
            <person name="Westhof E."/>
            <person name="Worch S."/>
            <person name="Dujon B."/>
            <person name="Souciet J.-L."/>
            <person name="Wincker P."/>
            <person name="Scholz U."/>
            <person name="Neuveglise N."/>
        </authorList>
    </citation>
    <scope>NUCLEOTIDE SEQUENCE</scope>
    <source>
        <strain evidence="12">LS3</strain>
    </source>
</reference>
<keyword evidence="8" id="KW-0333">Golgi apparatus</keyword>
<evidence type="ECO:0000256" key="8">
    <source>
        <dbReference type="ARBA" id="ARBA00023034"/>
    </source>
</evidence>
<sequence length="292" mass="32690">MEDYYQPWHQTWKARAETTLIHAKDIYVSLSPLKRALVWIAGITAPIVGILFLIFHDDVFRVMVSFAQAWKNIPGGGFILFALILLVSFPPLIGYSALSSMCGMMYGFPWGWPILAGGTVLGSLLSFLAFRYLFAHKAKQLAHSSTKFAALTSTLEQDRFTLLWMIRLCPLPYSLSNGALSSIPSVTPTRFVLATAATTPKLFMHIFIGDRLARLGTEKDTATKIVDFVSIILTVVVGSATAYIIYNRTMDRANAIELQNHHHTADEDYFPVDDEFELSDDPSDHYSDDERV</sequence>
<dbReference type="PANTHER" id="PTHR47549">
    <property type="entry name" value="GOLGI APPARATUS MEMBRANE PROTEIN TVP38-RELATED"/>
    <property type="match status" value="1"/>
</dbReference>
<evidence type="ECO:0000256" key="9">
    <source>
        <dbReference type="ARBA" id="ARBA00023136"/>
    </source>
</evidence>
<evidence type="ECO:0000259" key="11">
    <source>
        <dbReference type="Pfam" id="PF09335"/>
    </source>
</evidence>
<dbReference type="AlphaFoldDB" id="A0A060SZH3"/>
<evidence type="ECO:0000313" key="12">
    <source>
        <dbReference type="EMBL" id="CDP33924.1"/>
    </source>
</evidence>
<dbReference type="Pfam" id="PF09335">
    <property type="entry name" value="VTT_dom"/>
    <property type="match status" value="1"/>
</dbReference>
<dbReference type="PANTHER" id="PTHR47549:SF1">
    <property type="entry name" value="GOLGI APPARATUS MEMBRANE PROTEIN TVP38"/>
    <property type="match status" value="1"/>
</dbReference>
<keyword evidence="7 10" id="KW-1133">Transmembrane helix</keyword>
<evidence type="ECO:0000256" key="10">
    <source>
        <dbReference type="SAM" id="Phobius"/>
    </source>
</evidence>
<dbReference type="GO" id="GO:0016192">
    <property type="term" value="P:vesicle-mediated transport"/>
    <property type="evidence" value="ECO:0007669"/>
    <property type="project" value="TreeGrafter"/>
</dbReference>
<dbReference type="InterPro" id="IPR051076">
    <property type="entry name" value="Golgi_membrane_TVP38/TMEM64"/>
</dbReference>
<evidence type="ECO:0000256" key="6">
    <source>
        <dbReference type="ARBA" id="ARBA00022692"/>
    </source>
</evidence>
<evidence type="ECO:0000256" key="4">
    <source>
        <dbReference type="ARBA" id="ARBA00013533"/>
    </source>
</evidence>
<evidence type="ECO:0000256" key="5">
    <source>
        <dbReference type="ARBA" id="ARBA00020673"/>
    </source>
</evidence>
<dbReference type="PhylomeDB" id="A0A060SZH3"/>
<keyword evidence="6 10" id="KW-0812">Transmembrane</keyword>
<feature type="transmembrane region" description="Helical" evidence="10">
    <location>
        <begin position="36"/>
        <end position="55"/>
    </location>
</feature>
<evidence type="ECO:0000256" key="7">
    <source>
        <dbReference type="ARBA" id="ARBA00022989"/>
    </source>
</evidence>
<organism evidence="12">
    <name type="scientific">Blastobotrys adeninivorans</name>
    <name type="common">Yeast</name>
    <name type="synonym">Arxula adeninivorans</name>
    <dbReference type="NCBI Taxonomy" id="409370"/>
    <lineage>
        <taxon>Eukaryota</taxon>
        <taxon>Fungi</taxon>
        <taxon>Dikarya</taxon>
        <taxon>Ascomycota</taxon>
        <taxon>Saccharomycotina</taxon>
        <taxon>Dipodascomycetes</taxon>
        <taxon>Dipodascales</taxon>
        <taxon>Trichomonascaceae</taxon>
        <taxon>Blastobotrys</taxon>
    </lineage>
</organism>
<keyword evidence="9 10" id="KW-0472">Membrane</keyword>
<protein>
    <recommendedName>
        <fullName evidence="4">Golgi apparatus membrane protein TVP38</fullName>
    </recommendedName>
    <alternativeName>
        <fullName evidence="5">Golgi apparatus membrane protein tvp38</fullName>
    </alternativeName>
</protein>
<feature type="transmembrane region" description="Helical" evidence="10">
    <location>
        <begin position="191"/>
        <end position="208"/>
    </location>
</feature>
<comment type="subcellular location">
    <subcellularLocation>
        <location evidence="2">Golgi apparatus membrane</location>
        <topology evidence="2">Multi-pass membrane protein</topology>
    </subcellularLocation>
</comment>
<evidence type="ECO:0000256" key="2">
    <source>
        <dbReference type="ARBA" id="ARBA00004653"/>
    </source>
</evidence>
<dbReference type="EMBL" id="HG937693">
    <property type="protein sequence ID" value="CDP33924.1"/>
    <property type="molecule type" value="Genomic_DNA"/>
</dbReference>
<reference evidence="12" key="1">
    <citation type="submission" date="2014-02" db="EMBL/GenBank/DDBJ databases">
        <authorList>
            <person name="Genoscope - CEA"/>
        </authorList>
    </citation>
    <scope>NUCLEOTIDE SEQUENCE</scope>
    <source>
        <strain evidence="12">LS3</strain>
    </source>
</reference>
<evidence type="ECO:0000256" key="3">
    <source>
        <dbReference type="ARBA" id="ARBA00008640"/>
    </source>
</evidence>